<evidence type="ECO:0000313" key="5">
    <source>
        <dbReference type="EMBL" id="GDY33286.1"/>
    </source>
</evidence>
<dbReference type="PANTHER" id="PTHR33705">
    <property type="entry name" value="PHOSPHOCARRIER PROTEIN HPR"/>
    <property type="match status" value="1"/>
</dbReference>
<dbReference type="PROSITE" id="PS51350">
    <property type="entry name" value="PTS_HPR_DOM"/>
    <property type="match status" value="1"/>
</dbReference>
<dbReference type="Proteomes" id="UP000298860">
    <property type="component" value="Unassembled WGS sequence"/>
</dbReference>
<gene>
    <name evidence="5" type="ORF">GTS_49190</name>
</gene>
<evidence type="ECO:0000313" key="6">
    <source>
        <dbReference type="Proteomes" id="UP000298860"/>
    </source>
</evidence>
<dbReference type="InterPro" id="IPR050399">
    <property type="entry name" value="HPr"/>
</dbReference>
<comment type="subcellular location">
    <subcellularLocation>
        <location evidence="1">Cytoplasm</location>
    </subcellularLocation>
</comment>
<protein>
    <submittedName>
        <fullName evidence="5">Phosphotransferase</fullName>
    </submittedName>
</protein>
<dbReference type="InterPro" id="IPR000032">
    <property type="entry name" value="HPr-like"/>
</dbReference>
<dbReference type="InterPro" id="IPR035895">
    <property type="entry name" value="HPr-like_sf"/>
</dbReference>
<dbReference type="CDD" id="cd00367">
    <property type="entry name" value="PTS-HPr_like"/>
    <property type="match status" value="1"/>
</dbReference>
<dbReference type="GO" id="GO:0016740">
    <property type="term" value="F:transferase activity"/>
    <property type="evidence" value="ECO:0007669"/>
    <property type="project" value="UniProtKB-KW"/>
</dbReference>
<dbReference type="EMBL" id="BJFL01000038">
    <property type="protein sequence ID" value="GDY33286.1"/>
    <property type="molecule type" value="Genomic_DNA"/>
</dbReference>
<reference evidence="6" key="1">
    <citation type="submission" date="2019-04" db="EMBL/GenBank/DDBJ databases">
        <title>Draft genome sequence of Pseudonocardiaceae bacterium SL3-2-4.</title>
        <authorList>
            <person name="Ningsih F."/>
            <person name="Yokota A."/>
            <person name="Sakai Y."/>
            <person name="Nanatani K."/>
            <person name="Yabe S."/>
            <person name="Oetari A."/>
            <person name="Sjamsuridzal W."/>
        </authorList>
    </citation>
    <scope>NUCLEOTIDE SEQUENCE [LARGE SCALE GENOMIC DNA]</scope>
    <source>
        <strain evidence="6">SL3-2-4</strain>
    </source>
</reference>
<dbReference type="AlphaFoldDB" id="A0A4D4JFV8"/>
<dbReference type="OrthoDB" id="9809047at2"/>
<sequence length="101" mass="10178">MYRRRVVVASTVGLHARPAGLIAKAAAEQPATVRIARVVDGRAGDEVDASSVLGLMTLGARHGDEVELSAAGAGAEPSVDALAVLVGTDLDAEQPARAAGH</sequence>
<dbReference type="PRINTS" id="PR00107">
    <property type="entry name" value="PHOSPHOCPHPR"/>
</dbReference>
<dbReference type="GO" id="GO:0005737">
    <property type="term" value="C:cytoplasm"/>
    <property type="evidence" value="ECO:0007669"/>
    <property type="project" value="UniProtKB-SubCell"/>
</dbReference>
<dbReference type="PANTHER" id="PTHR33705:SF2">
    <property type="entry name" value="PHOSPHOCARRIER PROTEIN NPR"/>
    <property type="match status" value="1"/>
</dbReference>
<proteinExistence type="predicted"/>
<comment type="caution">
    <text evidence="5">The sequence shown here is derived from an EMBL/GenBank/DDBJ whole genome shotgun (WGS) entry which is preliminary data.</text>
</comment>
<evidence type="ECO:0000256" key="2">
    <source>
        <dbReference type="ARBA" id="ARBA00022490"/>
    </source>
</evidence>
<dbReference type="Pfam" id="PF00381">
    <property type="entry name" value="PTS-HPr"/>
    <property type="match status" value="1"/>
</dbReference>
<evidence type="ECO:0000259" key="4">
    <source>
        <dbReference type="PROSITE" id="PS51350"/>
    </source>
</evidence>
<evidence type="ECO:0000256" key="1">
    <source>
        <dbReference type="ARBA" id="ARBA00004496"/>
    </source>
</evidence>
<dbReference type="RefSeq" id="WP_137816247.1">
    <property type="nucleotide sequence ID" value="NZ_BJFL01000038.1"/>
</dbReference>
<keyword evidence="3" id="KW-0598">Phosphotransferase system</keyword>
<organism evidence="5 6">
    <name type="scientific">Gandjariella thermophila</name>
    <dbReference type="NCBI Taxonomy" id="1931992"/>
    <lineage>
        <taxon>Bacteria</taxon>
        <taxon>Bacillati</taxon>
        <taxon>Actinomycetota</taxon>
        <taxon>Actinomycetes</taxon>
        <taxon>Pseudonocardiales</taxon>
        <taxon>Pseudonocardiaceae</taxon>
        <taxon>Gandjariella</taxon>
    </lineage>
</organism>
<keyword evidence="6" id="KW-1185">Reference proteome</keyword>
<accession>A0A4D4JFV8</accession>
<keyword evidence="5" id="KW-0808">Transferase</keyword>
<dbReference type="GO" id="GO:0009401">
    <property type="term" value="P:phosphoenolpyruvate-dependent sugar phosphotransferase system"/>
    <property type="evidence" value="ECO:0007669"/>
    <property type="project" value="UniProtKB-KW"/>
</dbReference>
<dbReference type="SUPFAM" id="SSF55594">
    <property type="entry name" value="HPr-like"/>
    <property type="match status" value="1"/>
</dbReference>
<feature type="domain" description="HPr" evidence="4">
    <location>
        <begin position="1"/>
        <end position="93"/>
    </location>
</feature>
<dbReference type="NCBIfam" id="TIGR01003">
    <property type="entry name" value="PTS_HPr_family"/>
    <property type="match status" value="1"/>
</dbReference>
<keyword evidence="2" id="KW-0963">Cytoplasm</keyword>
<dbReference type="Gene3D" id="3.30.1340.10">
    <property type="entry name" value="HPr-like"/>
    <property type="match status" value="1"/>
</dbReference>
<evidence type="ECO:0000256" key="3">
    <source>
        <dbReference type="ARBA" id="ARBA00022683"/>
    </source>
</evidence>
<name>A0A4D4JFV8_9PSEU</name>